<accession>A0ABW1F7Q2</accession>
<dbReference type="PROSITE" id="PS51257">
    <property type="entry name" value="PROKAR_LIPOPROTEIN"/>
    <property type="match status" value="1"/>
</dbReference>
<gene>
    <name evidence="3" type="ORF">ACFP0N_33565</name>
</gene>
<evidence type="ECO:0000256" key="1">
    <source>
        <dbReference type="SAM" id="MobiDB-lite"/>
    </source>
</evidence>
<protein>
    <recommendedName>
        <fullName evidence="5">Lipoprotein</fullName>
    </recommendedName>
</protein>
<evidence type="ECO:0008006" key="5">
    <source>
        <dbReference type="Google" id="ProtNLM"/>
    </source>
</evidence>
<feature type="signal peptide" evidence="2">
    <location>
        <begin position="1"/>
        <end position="26"/>
    </location>
</feature>
<name>A0ABW1F7Q2_9ACTN</name>
<comment type="caution">
    <text evidence="3">The sequence shown here is derived from an EMBL/GenBank/DDBJ whole genome shotgun (WGS) entry which is preliminary data.</text>
</comment>
<dbReference type="EMBL" id="JBHSOD010000068">
    <property type="protein sequence ID" value="MFC5889904.1"/>
    <property type="molecule type" value="Genomic_DNA"/>
</dbReference>
<evidence type="ECO:0000313" key="4">
    <source>
        <dbReference type="Proteomes" id="UP001596067"/>
    </source>
</evidence>
<organism evidence="3 4">
    <name type="scientific">Kitasatospora aburaviensis</name>
    <dbReference type="NCBI Taxonomy" id="67265"/>
    <lineage>
        <taxon>Bacteria</taxon>
        <taxon>Bacillati</taxon>
        <taxon>Actinomycetota</taxon>
        <taxon>Actinomycetes</taxon>
        <taxon>Kitasatosporales</taxon>
        <taxon>Streptomycetaceae</taxon>
        <taxon>Kitasatospora</taxon>
    </lineage>
</organism>
<feature type="chain" id="PRO_5045220940" description="Lipoprotein" evidence="2">
    <location>
        <begin position="27"/>
        <end position="144"/>
    </location>
</feature>
<dbReference type="Proteomes" id="UP001596067">
    <property type="component" value="Unassembled WGS sequence"/>
</dbReference>
<keyword evidence="2" id="KW-0732">Signal</keyword>
<proteinExistence type="predicted"/>
<keyword evidence="4" id="KW-1185">Reference proteome</keyword>
<sequence length="144" mass="14182">MRKRFALAVGLAVAAAAAASGCGGHAAAPREAGPTVPPPPSAGSQSVSPPSADPPSADRLADCVLSITPWLQTSLDGGTDLGDYQEMGLSSAQGGALRELQRQAAALGARGPLPSGWVATEVRRACAAIIAAGASATSKPTGWP</sequence>
<reference evidence="4" key="1">
    <citation type="journal article" date="2019" name="Int. J. Syst. Evol. Microbiol.">
        <title>The Global Catalogue of Microorganisms (GCM) 10K type strain sequencing project: providing services to taxonomists for standard genome sequencing and annotation.</title>
        <authorList>
            <consortium name="The Broad Institute Genomics Platform"/>
            <consortium name="The Broad Institute Genome Sequencing Center for Infectious Disease"/>
            <person name="Wu L."/>
            <person name="Ma J."/>
        </authorList>
    </citation>
    <scope>NUCLEOTIDE SEQUENCE [LARGE SCALE GENOMIC DNA]</scope>
    <source>
        <strain evidence="4">CGMCC 4.1469</strain>
    </source>
</reference>
<evidence type="ECO:0000256" key="2">
    <source>
        <dbReference type="SAM" id="SignalP"/>
    </source>
</evidence>
<feature type="compositionally biased region" description="Low complexity" evidence="1">
    <location>
        <begin position="46"/>
        <end position="58"/>
    </location>
</feature>
<evidence type="ECO:0000313" key="3">
    <source>
        <dbReference type="EMBL" id="MFC5889904.1"/>
    </source>
</evidence>
<dbReference type="RefSeq" id="WP_313761349.1">
    <property type="nucleotide sequence ID" value="NZ_BAAAVH010000040.1"/>
</dbReference>
<feature type="region of interest" description="Disordered" evidence="1">
    <location>
        <begin position="23"/>
        <end position="58"/>
    </location>
</feature>